<accession>A0A6C0ISA1</accession>
<protein>
    <submittedName>
        <fullName evidence="1">Uncharacterized protein</fullName>
    </submittedName>
</protein>
<name>A0A6C0ISA1_9ZZZZ</name>
<evidence type="ECO:0000313" key="1">
    <source>
        <dbReference type="EMBL" id="QHT95470.1"/>
    </source>
</evidence>
<organism evidence="1">
    <name type="scientific">viral metagenome</name>
    <dbReference type="NCBI Taxonomy" id="1070528"/>
    <lineage>
        <taxon>unclassified sequences</taxon>
        <taxon>metagenomes</taxon>
        <taxon>organismal metagenomes</taxon>
    </lineage>
</organism>
<dbReference type="AlphaFoldDB" id="A0A6C0ISA1"/>
<sequence length="113" mass="13644">MNETLVTLSLCICMFTSCFAGYNTFVKDTPKQISENVVEYDNELLSQAKSVLYDYHHQNKCISKSLLHTRQKLTNRYQQYKIMKKDNEFQIPRKYMELRMDEFFEYLQYMPPI</sequence>
<dbReference type="EMBL" id="MN740240">
    <property type="protein sequence ID" value="QHT95470.1"/>
    <property type="molecule type" value="Genomic_DNA"/>
</dbReference>
<reference evidence="1" key="1">
    <citation type="journal article" date="2020" name="Nature">
        <title>Giant virus diversity and host interactions through global metagenomics.</title>
        <authorList>
            <person name="Schulz F."/>
            <person name="Roux S."/>
            <person name="Paez-Espino D."/>
            <person name="Jungbluth S."/>
            <person name="Walsh D.A."/>
            <person name="Denef V.J."/>
            <person name="McMahon K.D."/>
            <person name="Konstantinidis K.T."/>
            <person name="Eloe-Fadrosh E.A."/>
            <person name="Kyrpides N.C."/>
            <person name="Woyke T."/>
        </authorList>
    </citation>
    <scope>NUCLEOTIDE SEQUENCE</scope>
    <source>
        <strain evidence="1">GVMAG-M-3300024261-8</strain>
    </source>
</reference>
<proteinExistence type="predicted"/>